<organism evidence="2 3">
    <name type="scientific">Nesidiocoris tenuis</name>
    <dbReference type="NCBI Taxonomy" id="355587"/>
    <lineage>
        <taxon>Eukaryota</taxon>
        <taxon>Metazoa</taxon>
        <taxon>Ecdysozoa</taxon>
        <taxon>Arthropoda</taxon>
        <taxon>Hexapoda</taxon>
        <taxon>Insecta</taxon>
        <taxon>Pterygota</taxon>
        <taxon>Neoptera</taxon>
        <taxon>Paraneoptera</taxon>
        <taxon>Hemiptera</taxon>
        <taxon>Heteroptera</taxon>
        <taxon>Panheteroptera</taxon>
        <taxon>Cimicomorpha</taxon>
        <taxon>Miridae</taxon>
        <taxon>Dicyphina</taxon>
        <taxon>Nesidiocoris</taxon>
    </lineage>
</organism>
<evidence type="ECO:0000256" key="1">
    <source>
        <dbReference type="SAM" id="MobiDB-lite"/>
    </source>
</evidence>
<accession>A0ABN7AGD6</accession>
<sequence>MAPAVGEAGNSVRSSVVLHGRTRVLVRLRALVLPEQGDSFSPCSSGMAFLREPHPPVLPSEISPPVDVRHASPPGKTSWAWEGGVQ</sequence>
<keyword evidence="3" id="KW-1185">Reference proteome</keyword>
<reference evidence="2 3" key="1">
    <citation type="submission" date="2023-09" db="EMBL/GenBank/DDBJ databases">
        <title>Nesidiocoris tenuis whole genome shotgun sequence.</title>
        <authorList>
            <person name="Shibata T."/>
            <person name="Shimoda M."/>
            <person name="Kobayashi T."/>
            <person name="Uehara T."/>
        </authorList>
    </citation>
    <scope>NUCLEOTIDE SEQUENCE [LARGE SCALE GENOMIC DNA]</scope>
    <source>
        <strain evidence="2 3">Japan</strain>
    </source>
</reference>
<dbReference type="EMBL" id="AP028910">
    <property type="protein sequence ID" value="BES89926.1"/>
    <property type="molecule type" value="Genomic_DNA"/>
</dbReference>
<gene>
    <name evidence="2" type="ORF">NTJ_02733</name>
</gene>
<evidence type="ECO:0000313" key="3">
    <source>
        <dbReference type="Proteomes" id="UP001307889"/>
    </source>
</evidence>
<evidence type="ECO:0000313" key="2">
    <source>
        <dbReference type="EMBL" id="BES89926.1"/>
    </source>
</evidence>
<proteinExistence type="predicted"/>
<dbReference type="Proteomes" id="UP001307889">
    <property type="component" value="Chromosome 2"/>
</dbReference>
<feature type="region of interest" description="Disordered" evidence="1">
    <location>
        <begin position="52"/>
        <end position="86"/>
    </location>
</feature>
<protein>
    <submittedName>
        <fullName evidence="2">Uncharacterized protein</fullName>
    </submittedName>
</protein>
<name>A0ABN7AGD6_9HEMI</name>